<keyword evidence="2" id="KW-1185">Reference proteome</keyword>
<gene>
    <name evidence="1" type="ORF">MUG84_02065</name>
</gene>
<name>A0A9X1WL53_9BACL</name>
<proteinExistence type="predicted"/>
<sequence length="65" mass="7554">MRTENQIQSKIKELTVQKKSLLTRLEAVRPDSTVHDSLTAQLLRVEDMISMLEWVLNEPSGNYHM</sequence>
<protein>
    <submittedName>
        <fullName evidence="1">Uncharacterized protein</fullName>
    </submittedName>
</protein>
<accession>A0A9X1WL53</accession>
<evidence type="ECO:0000313" key="2">
    <source>
        <dbReference type="Proteomes" id="UP001139347"/>
    </source>
</evidence>
<reference evidence="1" key="1">
    <citation type="submission" date="2022-04" db="EMBL/GenBank/DDBJ databases">
        <title>Paenibacillus mangrovi sp. nov., a novel endophytic bacterium isolated from bark of Kandelia candel.</title>
        <authorList>
            <person name="Tuo L."/>
        </authorList>
    </citation>
    <scope>NUCLEOTIDE SEQUENCE</scope>
    <source>
        <strain evidence="1">KQZ6P-2</strain>
    </source>
</reference>
<dbReference type="AlphaFoldDB" id="A0A9X1WL53"/>
<dbReference type="EMBL" id="JALIRP010000001">
    <property type="protein sequence ID" value="MCJ8010526.1"/>
    <property type="molecule type" value="Genomic_DNA"/>
</dbReference>
<comment type="caution">
    <text evidence="1">The sequence shown here is derived from an EMBL/GenBank/DDBJ whole genome shotgun (WGS) entry which is preliminary data.</text>
</comment>
<dbReference type="RefSeq" id="WP_244718850.1">
    <property type="nucleotide sequence ID" value="NZ_JALIRP010000001.1"/>
</dbReference>
<evidence type="ECO:0000313" key="1">
    <source>
        <dbReference type="EMBL" id="MCJ8010526.1"/>
    </source>
</evidence>
<organism evidence="1 2">
    <name type="scientific">Paenibacillus mangrovi</name>
    <dbReference type="NCBI Taxonomy" id="2931978"/>
    <lineage>
        <taxon>Bacteria</taxon>
        <taxon>Bacillati</taxon>
        <taxon>Bacillota</taxon>
        <taxon>Bacilli</taxon>
        <taxon>Bacillales</taxon>
        <taxon>Paenibacillaceae</taxon>
        <taxon>Paenibacillus</taxon>
    </lineage>
</organism>
<dbReference type="Proteomes" id="UP001139347">
    <property type="component" value="Unassembled WGS sequence"/>
</dbReference>